<dbReference type="Proteomes" id="UP000480804">
    <property type="component" value="Unassembled WGS sequence"/>
</dbReference>
<feature type="compositionally biased region" description="Basic and acidic residues" evidence="1">
    <location>
        <begin position="19"/>
        <end position="44"/>
    </location>
</feature>
<accession>A0ABQ1D7M1</accession>
<proteinExistence type="predicted"/>
<evidence type="ECO:0000256" key="2">
    <source>
        <dbReference type="SAM" id="Phobius"/>
    </source>
</evidence>
<sequence>MLLLPRGGLGDAGVVARDGAGDRDRRPEEEQGGDGRHPGPDEASGHQGSFLFREGPNLRGLVALLVLVLLPGFLFLGWVLGFRGGTARFFARCRRVRRRCCLAELGEVREWGGRFRRRAGAVEVVLVDEAVLVVLGGGVAVEGRWALRHARRWERESAGAFAPPFLPLRRDMRAVEPMVLGIA</sequence>
<dbReference type="EMBL" id="BLLO01000018">
    <property type="protein sequence ID" value="GFH78557.1"/>
    <property type="molecule type" value="Genomic_DNA"/>
</dbReference>
<keyword evidence="2" id="KW-0812">Transmembrane</keyword>
<feature type="region of interest" description="Disordered" evidence="1">
    <location>
        <begin position="1"/>
        <end position="46"/>
    </location>
</feature>
<keyword evidence="4" id="KW-1185">Reference proteome</keyword>
<name>A0ABQ1D7M1_9ACTN</name>
<keyword evidence="2" id="KW-1133">Transmembrane helix</keyword>
<evidence type="ECO:0000313" key="3">
    <source>
        <dbReference type="EMBL" id="GFH78557.1"/>
    </source>
</evidence>
<feature type="transmembrane region" description="Helical" evidence="2">
    <location>
        <begin position="61"/>
        <end position="82"/>
    </location>
</feature>
<comment type="caution">
    <text evidence="3">The sequence shown here is derived from an EMBL/GenBank/DDBJ whole genome shotgun (WGS) entry which is preliminary data.</text>
</comment>
<protein>
    <submittedName>
        <fullName evidence="3">Uncharacterized protein</fullName>
    </submittedName>
</protein>
<evidence type="ECO:0000313" key="4">
    <source>
        <dbReference type="Proteomes" id="UP000480804"/>
    </source>
</evidence>
<gene>
    <name evidence="3" type="ORF">Sgou_32270</name>
</gene>
<evidence type="ECO:0000256" key="1">
    <source>
        <dbReference type="SAM" id="MobiDB-lite"/>
    </source>
</evidence>
<reference evidence="3 4" key="1">
    <citation type="submission" date="2020-02" db="EMBL/GenBank/DDBJ databases">
        <title>Whole genome shotgun sequence of Streptomyces gougerotii NBRC 13043.</title>
        <authorList>
            <person name="Ichikawa N."/>
            <person name="Komaki H."/>
            <person name="Tamura T."/>
        </authorList>
    </citation>
    <scope>NUCLEOTIDE SEQUENCE [LARGE SCALE GENOMIC DNA]</scope>
    <source>
        <strain evidence="3 4">NBRC 13043</strain>
    </source>
</reference>
<organism evidence="3 4">
    <name type="scientific">Streptomyces gougerotii</name>
    <dbReference type="NCBI Taxonomy" id="53448"/>
    <lineage>
        <taxon>Bacteria</taxon>
        <taxon>Bacillati</taxon>
        <taxon>Actinomycetota</taxon>
        <taxon>Actinomycetes</taxon>
        <taxon>Kitasatosporales</taxon>
        <taxon>Streptomycetaceae</taxon>
        <taxon>Streptomyces</taxon>
        <taxon>Streptomyces diastaticus group</taxon>
    </lineage>
</organism>
<keyword evidence="2" id="KW-0472">Membrane</keyword>